<feature type="compositionally biased region" description="Basic and acidic residues" evidence="1">
    <location>
        <begin position="38"/>
        <end position="50"/>
    </location>
</feature>
<feature type="transmembrane region" description="Helical" evidence="2">
    <location>
        <begin position="702"/>
        <end position="727"/>
    </location>
</feature>
<feature type="compositionally biased region" description="Low complexity" evidence="1">
    <location>
        <begin position="892"/>
        <end position="906"/>
    </location>
</feature>
<protein>
    <recommendedName>
        <fullName evidence="5">Transmembrane protein</fullName>
    </recommendedName>
</protein>
<dbReference type="AlphaFoldDB" id="A0A9Q5HVI3"/>
<dbReference type="EMBL" id="LNZH02000199">
    <property type="protein sequence ID" value="OCB86770.1"/>
    <property type="molecule type" value="Genomic_DNA"/>
</dbReference>
<feature type="region of interest" description="Disordered" evidence="1">
    <location>
        <begin position="748"/>
        <end position="924"/>
    </location>
</feature>
<gene>
    <name evidence="3" type="ORF">A7U60_g6232</name>
</gene>
<evidence type="ECO:0000256" key="1">
    <source>
        <dbReference type="SAM" id="MobiDB-lite"/>
    </source>
</evidence>
<comment type="caution">
    <text evidence="3">The sequence shown here is derived from an EMBL/GenBank/DDBJ whole genome shotgun (WGS) entry which is preliminary data.</text>
</comment>
<keyword evidence="2" id="KW-0472">Membrane</keyword>
<organism evidence="3 4">
    <name type="scientific">Sanghuangporus baumii</name>
    <name type="common">Phellinus baumii</name>
    <dbReference type="NCBI Taxonomy" id="108892"/>
    <lineage>
        <taxon>Eukaryota</taxon>
        <taxon>Fungi</taxon>
        <taxon>Dikarya</taxon>
        <taxon>Basidiomycota</taxon>
        <taxon>Agaricomycotina</taxon>
        <taxon>Agaricomycetes</taxon>
        <taxon>Hymenochaetales</taxon>
        <taxon>Hymenochaetaceae</taxon>
        <taxon>Sanghuangporus</taxon>
    </lineage>
</organism>
<dbReference type="OrthoDB" id="3365917at2759"/>
<evidence type="ECO:0000256" key="2">
    <source>
        <dbReference type="SAM" id="Phobius"/>
    </source>
</evidence>
<name>A0A9Q5HVI3_SANBA</name>
<keyword evidence="2" id="KW-0812">Transmembrane</keyword>
<evidence type="ECO:0000313" key="3">
    <source>
        <dbReference type="EMBL" id="OCB86770.1"/>
    </source>
</evidence>
<feature type="region of interest" description="Disordered" evidence="1">
    <location>
        <begin position="402"/>
        <end position="430"/>
    </location>
</feature>
<feature type="compositionally biased region" description="Low complexity" evidence="1">
    <location>
        <begin position="803"/>
        <end position="818"/>
    </location>
</feature>
<feature type="compositionally biased region" description="Gly residues" evidence="1">
    <location>
        <begin position="408"/>
        <end position="418"/>
    </location>
</feature>
<keyword evidence="2" id="KW-1133">Transmembrane helix</keyword>
<feature type="compositionally biased region" description="Polar residues" evidence="1">
    <location>
        <begin position="824"/>
        <end position="834"/>
    </location>
</feature>
<feature type="region of interest" description="Disordered" evidence="1">
    <location>
        <begin position="34"/>
        <end position="57"/>
    </location>
</feature>
<feature type="compositionally biased region" description="Low complexity" evidence="1">
    <location>
        <begin position="419"/>
        <end position="430"/>
    </location>
</feature>
<dbReference type="Proteomes" id="UP000757232">
    <property type="component" value="Unassembled WGS sequence"/>
</dbReference>
<proteinExistence type="predicted"/>
<evidence type="ECO:0000313" key="4">
    <source>
        <dbReference type="Proteomes" id="UP000757232"/>
    </source>
</evidence>
<feature type="compositionally biased region" description="Basic and acidic residues" evidence="1">
    <location>
        <begin position="771"/>
        <end position="802"/>
    </location>
</feature>
<accession>A0A9Q5HVI3</accession>
<reference evidence="3" key="1">
    <citation type="submission" date="2016-06" db="EMBL/GenBank/DDBJ databases">
        <title>Draft Genome sequence of the fungus Inonotus baumii.</title>
        <authorList>
            <person name="Zhu H."/>
            <person name="Lin W."/>
        </authorList>
    </citation>
    <scope>NUCLEOTIDE SEQUENCE</scope>
    <source>
        <strain evidence="3">821</strain>
    </source>
</reference>
<sequence length="924" mass="98543">MPILDFPSLGSVSVYPEDRRRLFRRKAKLGKAVSKASSRGEKVAEEHGASDKFLNSGSTEPFTVPGTSLSFMAYASGGGKRSVLDSNSTFSGREAGGASRAEVYGTSHFGSGYPYGNYGSFVSSRPFPFFFVPVPVARGFHGGDEYLDMDDDKRPGGTFVTALIQPSYDQNSVTFRLVGDNSSVTRVFDALVANCSIANLSSATTAFSPSPTTWPLPEQIVQYYRASSFALSLDGYNNTATLLVNAPASNDSLLSQIPDTPLPSGLNMTLLECINSTIGASVPLADVESGKGLSSKAIAGIAIGAGGGVAVLIVGALGSKHRQVTLANIRIKLAFRHSKFYRVYRDTAFILSCWLLYSGIETGLTTNVCKASTASMMLTSKSSPSESSSVFTDEHNQYNHFFRRKGGGGKGGSSGKGGKSSSKGGSSASSIAKKQGASDAFVNSRGSKSFTVTGSGSSGYPYSSGGGKRIKLPSSSFFSDREAGGGDRNTIYGTSHFGSGYPYGGYGYYVDNRPFPYYFYPVPCSHNYYGGDEVRTALIDISFVSLIPIPFQYLNATDRPGGNLVTALVNPSYNTSSVTYRLVGDDSSVVAVFDALVANCSVANSSSVFSTFTPSNSVWPLPEQVVQYYRASSFALSLDGYNNTVALPANAPASNNSKPVEMADTPLPSGLNMTFLSCVNYTVGASVPLVETPKKGLSSGQIATIVGASIAGLFLLITTFCCLRGCLKRSRKDKKKKKILQNLDDPVPKIEVVDPSDPKSPPPYTQGFAKDVFDKEAGPKSRPESVDERTLVADSSGRKERWSYASSSASSRSDVSDSIENHTSKNVQDRQAMTNIPDAGSKDTSWLSKIPFPGRFGYRSVKHQSTSSVELPLTDTRHSHELEADRGRGEGTSLSPSHSPFTSRSPSPSPTTPRFPLMHGEEKR</sequence>
<feature type="compositionally biased region" description="Basic and acidic residues" evidence="1">
    <location>
        <begin position="875"/>
        <end position="889"/>
    </location>
</feature>
<evidence type="ECO:0008006" key="5">
    <source>
        <dbReference type="Google" id="ProtNLM"/>
    </source>
</evidence>
<keyword evidence="4" id="KW-1185">Reference proteome</keyword>